<feature type="transmembrane region" description="Helical" evidence="1">
    <location>
        <begin position="278"/>
        <end position="300"/>
    </location>
</feature>
<proteinExistence type="predicted"/>
<organism evidence="2 3">
    <name type="scientific">Acidianus sulfidivorans JP7</name>
    <dbReference type="NCBI Taxonomy" id="619593"/>
    <lineage>
        <taxon>Archaea</taxon>
        <taxon>Thermoproteota</taxon>
        <taxon>Thermoprotei</taxon>
        <taxon>Sulfolobales</taxon>
        <taxon>Sulfolobaceae</taxon>
        <taxon>Acidianus</taxon>
    </lineage>
</organism>
<evidence type="ECO:0000313" key="2">
    <source>
        <dbReference type="EMBL" id="AWR96702.1"/>
    </source>
</evidence>
<evidence type="ECO:0000256" key="1">
    <source>
        <dbReference type="SAM" id="Phobius"/>
    </source>
</evidence>
<keyword evidence="1" id="KW-1133">Transmembrane helix</keyword>
<feature type="transmembrane region" description="Helical" evidence="1">
    <location>
        <begin position="123"/>
        <end position="142"/>
    </location>
</feature>
<feature type="transmembrane region" description="Helical" evidence="1">
    <location>
        <begin position="61"/>
        <end position="78"/>
    </location>
</feature>
<feature type="transmembrane region" description="Helical" evidence="1">
    <location>
        <begin position="33"/>
        <end position="49"/>
    </location>
</feature>
<name>A0A2U9IKZ1_9CREN</name>
<feature type="transmembrane region" description="Helical" evidence="1">
    <location>
        <begin position="218"/>
        <end position="238"/>
    </location>
</feature>
<dbReference type="Proteomes" id="UP000248410">
    <property type="component" value="Chromosome"/>
</dbReference>
<keyword evidence="3" id="KW-1185">Reference proteome</keyword>
<sequence length="506" mass="57733">MRYFRDYLFSLNSPSSYLFNFINSISWNLPEKIFTVLPFILGSFLFYLFSKAQGVAEWKAWFFSFIYMLNPGTVLIFDTGDAPSILMMYAIFPLVMIFGLRLVKSMNLYNVLLLAGSLILANFFFYQAFLLVWPFLLVLLFLSSNKPKLFIFLLLADLLAFLSDVNFEILIYEIVVPSLVLSHVEVIPYFTKEIFYVSFYLGIYSLALFLIKTTKESRAFVSIALLMLFVWPLVFYRLPDIPLLNAVFLAFTSFEPKFILLINGLITMSFVFIKRWHIVFALLTVILMSIADISFISLGVEEQASAYAILTFNAKPLEVSNGFYEVEKFFYDHPGFYYVGIPSSYFSLTNVTLAYELSDLIPNPVPIDNYSIHNLSAEGIKYALTLSPLIVPGLKEVYNEDGFYIYENTGFKSVAFSLSGEPLNVTVKPNQVVVYGNASEAIVLVPYNHFWTAKDYHGYLEVTMHNGVGKAVNEAYYINEYLLIIDFLTMLGVALGIVGGKKWLKI</sequence>
<gene>
    <name evidence="2" type="ORF">DFR86_03440</name>
</gene>
<evidence type="ECO:0000313" key="3">
    <source>
        <dbReference type="Proteomes" id="UP000248410"/>
    </source>
</evidence>
<dbReference type="AlphaFoldDB" id="A0A2U9IKZ1"/>
<reference evidence="2 3" key="1">
    <citation type="submission" date="2018-05" db="EMBL/GenBank/DDBJ databases">
        <title>Complete Genome Sequences of Extremely Thermoacidophilic, Metal-Mobilizing Type-Strain Members of the Archaeal Family Sulfolobaceae: Acidianus brierleyi DSM-1651T, Acidianus sulfidivorans DSM-18786T, Metallosphaera hakonensis DSM-7519T, and Metallosphaera prunae DSM-10039T.</title>
        <authorList>
            <person name="Counts J.A."/>
            <person name="Kelly R.M."/>
        </authorList>
    </citation>
    <scope>NUCLEOTIDE SEQUENCE [LARGE SCALE GENOMIC DNA]</scope>
    <source>
        <strain evidence="2 3">JP7</strain>
    </source>
</reference>
<feature type="transmembrane region" description="Helical" evidence="1">
    <location>
        <begin position="481"/>
        <end position="500"/>
    </location>
</feature>
<dbReference type="EMBL" id="CP029288">
    <property type="protein sequence ID" value="AWR96702.1"/>
    <property type="molecule type" value="Genomic_DNA"/>
</dbReference>
<keyword evidence="1" id="KW-0812">Transmembrane</keyword>
<dbReference type="KEGG" id="asul:DFR86_03440"/>
<protein>
    <recommendedName>
        <fullName evidence="4">Membrane protein 6-pyruvoyl-tetrahydropterin synthase-related domain-containing protein</fullName>
    </recommendedName>
</protein>
<feature type="transmembrane region" description="Helical" evidence="1">
    <location>
        <begin position="149"/>
        <end position="174"/>
    </location>
</feature>
<feature type="transmembrane region" description="Helical" evidence="1">
    <location>
        <begin position="85"/>
        <end position="103"/>
    </location>
</feature>
<feature type="transmembrane region" description="Helical" evidence="1">
    <location>
        <begin position="244"/>
        <end position="266"/>
    </location>
</feature>
<evidence type="ECO:0008006" key="4">
    <source>
        <dbReference type="Google" id="ProtNLM"/>
    </source>
</evidence>
<accession>A0A2U9IKZ1</accession>
<feature type="transmembrane region" description="Helical" evidence="1">
    <location>
        <begin position="194"/>
        <end position="211"/>
    </location>
</feature>
<keyword evidence="1" id="KW-0472">Membrane</keyword>